<dbReference type="PROSITE" id="PS51375">
    <property type="entry name" value="PPR"/>
    <property type="match status" value="2"/>
</dbReference>
<accession>A0A2P5ERD3</accession>
<sequence>MVVEYLLKVWSTKRFGDIRRKLSRIRKDLENLVQGLCMKGSVFVATEKKHRWAEITYATIINGFCKVGKTGVVLKHLKKMDDDKRIKPFVGCFNPIIDGHCKGGGMDEVLSLFQDMINLGIVPDVVTYTSLVHGLCEFGRWEEAKR</sequence>
<feature type="repeat" description="PPR" evidence="3">
    <location>
        <begin position="124"/>
        <end position="146"/>
    </location>
</feature>
<gene>
    <name evidence="4" type="ORF">TorRG33x02_161340</name>
</gene>
<protein>
    <submittedName>
        <fullName evidence="4">Pentatricopeptide repeat</fullName>
    </submittedName>
</protein>
<evidence type="ECO:0000256" key="2">
    <source>
        <dbReference type="ARBA" id="ARBA00022737"/>
    </source>
</evidence>
<dbReference type="EMBL" id="JXTC01000109">
    <property type="protein sequence ID" value="PON88108.1"/>
    <property type="molecule type" value="Genomic_DNA"/>
</dbReference>
<evidence type="ECO:0000256" key="3">
    <source>
        <dbReference type="PROSITE-ProRule" id="PRU00708"/>
    </source>
</evidence>
<dbReference type="PANTHER" id="PTHR47938:SF35">
    <property type="entry name" value="PENTATRICOPEPTIDE REPEAT-CONTAINING PROTEIN 4, MITOCHONDRIAL-RELATED"/>
    <property type="match status" value="1"/>
</dbReference>
<comment type="similarity">
    <text evidence="1">Belongs to the PPR family. P subfamily.</text>
</comment>
<reference evidence="5" key="1">
    <citation type="submission" date="2016-06" db="EMBL/GenBank/DDBJ databases">
        <title>Parallel loss of symbiosis genes in relatives of nitrogen-fixing non-legume Parasponia.</title>
        <authorList>
            <person name="Van Velzen R."/>
            <person name="Holmer R."/>
            <person name="Bu F."/>
            <person name="Rutten L."/>
            <person name="Van Zeijl A."/>
            <person name="Liu W."/>
            <person name="Santuari L."/>
            <person name="Cao Q."/>
            <person name="Sharma T."/>
            <person name="Shen D."/>
            <person name="Roswanjaya Y."/>
            <person name="Wardhani T."/>
            <person name="Kalhor M.S."/>
            <person name="Jansen J."/>
            <person name="Van den Hoogen J."/>
            <person name="Gungor B."/>
            <person name="Hartog M."/>
            <person name="Hontelez J."/>
            <person name="Verver J."/>
            <person name="Yang W.-C."/>
            <person name="Schijlen E."/>
            <person name="Repin R."/>
            <person name="Schilthuizen M."/>
            <person name="Schranz E."/>
            <person name="Heidstra R."/>
            <person name="Miyata K."/>
            <person name="Fedorova E."/>
            <person name="Kohlen W."/>
            <person name="Bisseling T."/>
            <person name="Smit S."/>
            <person name="Geurts R."/>
        </authorList>
    </citation>
    <scope>NUCLEOTIDE SEQUENCE [LARGE SCALE GENOMIC DNA]</scope>
    <source>
        <strain evidence="5">cv. RG33-2</strain>
    </source>
</reference>
<evidence type="ECO:0000313" key="4">
    <source>
        <dbReference type="EMBL" id="PON88108.1"/>
    </source>
</evidence>
<dbReference type="NCBIfam" id="TIGR00756">
    <property type="entry name" value="PPR"/>
    <property type="match status" value="3"/>
</dbReference>
<dbReference type="OrthoDB" id="42736at2759"/>
<dbReference type="InterPro" id="IPR002885">
    <property type="entry name" value="PPR_rpt"/>
</dbReference>
<dbReference type="STRING" id="63057.A0A2P5ERD3"/>
<dbReference type="Pfam" id="PF01535">
    <property type="entry name" value="PPR"/>
    <property type="match status" value="1"/>
</dbReference>
<dbReference type="GO" id="GO:0003729">
    <property type="term" value="F:mRNA binding"/>
    <property type="evidence" value="ECO:0007669"/>
    <property type="project" value="TreeGrafter"/>
</dbReference>
<proteinExistence type="inferred from homology"/>
<evidence type="ECO:0000256" key="1">
    <source>
        <dbReference type="ARBA" id="ARBA00007626"/>
    </source>
</evidence>
<comment type="caution">
    <text evidence="4">The sequence shown here is derived from an EMBL/GenBank/DDBJ whole genome shotgun (WGS) entry which is preliminary data.</text>
</comment>
<feature type="repeat" description="PPR" evidence="3">
    <location>
        <begin position="89"/>
        <end position="123"/>
    </location>
</feature>
<keyword evidence="2" id="KW-0677">Repeat</keyword>
<dbReference type="AlphaFoldDB" id="A0A2P5ERD3"/>
<keyword evidence="5" id="KW-1185">Reference proteome</keyword>
<evidence type="ECO:0000313" key="5">
    <source>
        <dbReference type="Proteomes" id="UP000237000"/>
    </source>
</evidence>
<organism evidence="4 5">
    <name type="scientific">Trema orientale</name>
    <name type="common">Charcoal tree</name>
    <name type="synonym">Celtis orientalis</name>
    <dbReference type="NCBI Taxonomy" id="63057"/>
    <lineage>
        <taxon>Eukaryota</taxon>
        <taxon>Viridiplantae</taxon>
        <taxon>Streptophyta</taxon>
        <taxon>Embryophyta</taxon>
        <taxon>Tracheophyta</taxon>
        <taxon>Spermatophyta</taxon>
        <taxon>Magnoliopsida</taxon>
        <taxon>eudicotyledons</taxon>
        <taxon>Gunneridae</taxon>
        <taxon>Pentapetalae</taxon>
        <taxon>rosids</taxon>
        <taxon>fabids</taxon>
        <taxon>Rosales</taxon>
        <taxon>Cannabaceae</taxon>
        <taxon>Trema</taxon>
    </lineage>
</organism>
<dbReference type="Pfam" id="PF13041">
    <property type="entry name" value="PPR_2"/>
    <property type="match status" value="1"/>
</dbReference>
<dbReference type="PANTHER" id="PTHR47938">
    <property type="entry name" value="RESPIRATORY COMPLEX I CHAPERONE (CIA84), PUTATIVE (AFU_ORTHOLOGUE AFUA_2G06020)-RELATED"/>
    <property type="match status" value="1"/>
</dbReference>
<dbReference type="InterPro" id="IPR011990">
    <property type="entry name" value="TPR-like_helical_dom_sf"/>
</dbReference>
<dbReference type="InParanoid" id="A0A2P5ERD3"/>
<name>A0A2P5ERD3_TREOI</name>
<dbReference type="Proteomes" id="UP000237000">
    <property type="component" value="Unassembled WGS sequence"/>
</dbReference>
<dbReference type="Gene3D" id="1.25.40.10">
    <property type="entry name" value="Tetratricopeptide repeat domain"/>
    <property type="match status" value="1"/>
</dbReference>